<keyword evidence="7" id="KW-0808">Transferase</keyword>
<evidence type="ECO:0000256" key="17">
    <source>
        <dbReference type="ARBA" id="ARBA00080231"/>
    </source>
</evidence>
<comment type="cofactor">
    <cofactor evidence="1">
        <name>pyridoxal 5'-phosphate</name>
        <dbReference type="ChEBI" id="CHEBI:597326"/>
    </cofactor>
</comment>
<comment type="caution">
    <text evidence="20">The sequence shown here is derived from an EMBL/GenBank/DDBJ whole genome shotgun (WGS) entry which is preliminary data.</text>
</comment>
<evidence type="ECO:0000313" key="21">
    <source>
        <dbReference type="Proteomes" id="UP001233999"/>
    </source>
</evidence>
<protein>
    <recommendedName>
        <fullName evidence="15">Alanine aminotransferase 1</fullName>
        <ecNumber evidence="12">2.6.1.2</ecNumber>
    </recommendedName>
    <alternativeName>
        <fullName evidence="17">Glutamate pyruvate transaminase 1</fullName>
    </alternativeName>
    <alternativeName>
        <fullName evidence="16">Glutamic--alanine transaminase 1</fullName>
    </alternativeName>
    <alternativeName>
        <fullName evidence="18">Glutamic--pyruvic transaminase 1</fullName>
    </alternativeName>
</protein>
<gene>
    <name evidence="20" type="ORF">L9F63_003418</name>
</gene>
<feature type="domain" description="Aminotransferase class I/classII large" evidence="19">
    <location>
        <begin position="200"/>
        <end position="368"/>
    </location>
</feature>
<comment type="pathway">
    <text evidence="10">Amino-acid degradation; L-alanine degradation via transaminase pathway; pyruvate from L-alanine: step 1/1.</text>
</comment>
<keyword evidence="9" id="KW-0007">Acetylation</keyword>
<evidence type="ECO:0000256" key="14">
    <source>
        <dbReference type="ARBA" id="ARBA00059280"/>
    </source>
</evidence>
<comment type="subunit">
    <text evidence="3">Homodimer.</text>
</comment>
<evidence type="ECO:0000256" key="6">
    <source>
        <dbReference type="ARBA" id="ARBA00022576"/>
    </source>
</evidence>
<feature type="non-terminal residue" evidence="20">
    <location>
        <position position="368"/>
    </location>
</feature>
<dbReference type="EC" id="2.6.1.2" evidence="12"/>
<evidence type="ECO:0000256" key="16">
    <source>
        <dbReference type="ARBA" id="ARBA00076222"/>
    </source>
</evidence>
<dbReference type="InterPro" id="IPR004839">
    <property type="entry name" value="Aminotransferase_I/II_large"/>
</dbReference>
<evidence type="ECO:0000256" key="15">
    <source>
        <dbReference type="ARBA" id="ARBA00074120"/>
    </source>
</evidence>
<evidence type="ECO:0000259" key="19">
    <source>
        <dbReference type="Pfam" id="PF00155"/>
    </source>
</evidence>
<organism evidence="20 21">
    <name type="scientific">Diploptera punctata</name>
    <name type="common">Pacific beetle cockroach</name>
    <dbReference type="NCBI Taxonomy" id="6984"/>
    <lineage>
        <taxon>Eukaryota</taxon>
        <taxon>Metazoa</taxon>
        <taxon>Ecdysozoa</taxon>
        <taxon>Arthropoda</taxon>
        <taxon>Hexapoda</taxon>
        <taxon>Insecta</taxon>
        <taxon>Pterygota</taxon>
        <taxon>Neoptera</taxon>
        <taxon>Polyneoptera</taxon>
        <taxon>Dictyoptera</taxon>
        <taxon>Blattodea</taxon>
        <taxon>Blaberoidea</taxon>
        <taxon>Blaberidae</taxon>
        <taxon>Diplopterinae</taxon>
        <taxon>Diploptera</taxon>
    </lineage>
</organism>
<sequence length="368" mass="41255">MEERKDSLALGCPNSDGVEKTRVNQERLDSKVKRVQKHNATVTVIFFPTTVLTMSTSRLFTPIVNHVINTGDFVRYSGWARKRGGLFRDWPYFVRAMATQAKNAGCGCTDRTEEGFVTIDNLNPCIIRMEYAVRGPLVIRASEIEKELQKGVEKPFKTVIKANIGDCHAMGQKPITFIRQVLALVSYPELLDDPRFPSDAKERAKEVLGGCRGGSVGSYTDSPGIEIIRRNVSKFIEKRDGIPSNWENIMLCSGASDGIKSILKLFINEIDGKQSGVMVPIPQYPLYSASIAEFNMAQVGYYLDESKNWGLDMKELQRAVDESRKTCNPRAIVVINPGNPTGQVLSRQNIEEIIKFAYKEKLFIFADE</sequence>
<keyword evidence="6" id="KW-0032">Aminotransferase</keyword>
<dbReference type="GO" id="GO:0030170">
    <property type="term" value="F:pyridoxal phosphate binding"/>
    <property type="evidence" value="ECO:0007669"/>
    <property type="project" value="InterPro"/>
</dbReference>
<reference evidence="20" key="1">
    <citation type="journal article" date="2023" name="IScience">
        <title>Live-bearing cockroach genome reveals convergent evolutionary mechanisms linked to viviparity in insects and beyond.</title>
        <authorList>
            <person name="Fouks B."/>
            <person name="Harrison M.C."/>
            <person name="Mikhailova A.A."/>
            <person name="Marchal E."/>
            <person name="English S."/>
            <person name="Carruthers M."/>
            <person name="Jennings E.C."/>
            <person name="Chiamaka E.L."/>
            <person name="Frigard R.A."/>
            <person name="Pippel M."/>
            <person name="Attardo G.M."/>
            <person name="Benoit J.B."/>
            <person name="Bornberg-Bauer E."/>
            <person name="Tobe S.S."/>
        </authorList>
    </citation>
    <scope>NUCLEOTIDE SEQUENCE</scope>
    <source>
        <strain evidence="20">Stay&amp;Tobe</strain>
    </source>
</reference>
<keyword evidence="8" id="KW-0663">Pyridoxal phosphate</keyword>
<evidence type="ECO:0000256" key="9">
    <source>
        <dbReference type="ARBA" id="ARBA00022990"/>
    </source>
</evidence>
<dbReference type="FunFam" id="1.10.287.1970:FF:000001">
    <property type="entry name" value="Alanine aminotransferase 2"/>
    <property type="match status" value="1"/>
</dbReference>
<dbReference type="GO" id="GO:0004021">
    <property type="term" value="F:L-alanine:2-oxoglutarate aminotransferase activity"/>
    <property type="evidence" value="ECO:0007669"/>
    <property type="project" value="UniProtKB-EC"/>
</dbReference>
<evidence type="ECO:0000256" key="4">
    <source>
        <dbReference type="ARBA" id="ARBA00022490"/>
    </source>
</evidence>
<evidence type="ECO:0000256" key="8">
    <source>
        <dbReference type="ARBA" id="ARBA00022898"/>
    </source>
</evidence>
<dbReference type="PANTHER" id="PTHR11751">
    <property type="entry name" value="ALANINE AMINOTRANSFERASE"/>
    <property type="match status" value="1"/>
</dbReference>
<evidence type="ECO:0000256" key="3">
    <source>
        <dbReference type="ARBA" id="ARBA00011738"/>
    </source>
</evidence>
<evidence type="ECO:0000256" key="11">
    <source>
        <dbReference type="ARBA" id="ARBA00025785"/>
    </source>
</evidence>
<dbReference type="Gene3D" id="3.90.1150.10">
    <property type="entry name" value="Aspartate Aminotransferase, domain 1"/>
    <property type="match status" value="1"/>
</dbReference>
<comment type="subcellular location">
    <subcellularLocation>
        <location evidence="2">Cytoplasm</location>
    </subcellularLocation>
</comment>
<evidence type="ECO:0000256" key="13">
    <source>
        <dbReference type="ARBA" id="ARBA00047412"/>
    </source>
</evidence>
<dbReference type="InterPro" id="IPR045088">
    <property type="entry name" value="ALAT1/2-like"/>
</dbReference>
<keyword evidence="4" id="KW-0963">Cytoplasm</keyword>
<dbReference type="FunFam" id="3.40.640.10:FF:000236">
    <property type="entry name" value="Alanine aminotransferase 2"/>
    <property type="match status" value="1"/>
</dbReference>
<evidence type="ECO:0000256" key="10">
    <source>
        <dbReference type="ARBA" id="ARBA00025708"/>
    </source>
</evidence>
<dbReference type="CDD" id="cd00609">
    <property type="entry name" value="AAT_like"/>
    <property type="match status" value="1"/>
</dbReference>
<comment type="similarity">
    <text evidence="11">Belongs to the class-I pyridoxal-phosphate-dependent aminotransferase family. Alanine aminotransferase subfamily.</text>
</comment>
<evidence type="ECO:0000256" key="12">
    <source>
        <dbReference type="ARBA" id="ARBA00026106"/>
    </source>
</evidence>
<proteinExistence type="inferred from homology"/>
<comment type="catalytic activity">
    <reaction evidence="13">
        <text>L-alanine + 2-oxoglutarate = pyruvate + L-glutamate</text>
        <dbReference type="Rhea" id="RHEA:19453"/>
        <dbReference type="ChEBI" id="CHEBI:15361"/>
        <dbReference type="ChEBI" id="CHEBI:16810"/>
        <dbReference type="ChEBI" id="CHEBI:29985"/>
        <dbReference type="ChEBI" id="CHEBI:57972"/>
        <dbReference type="EC" id="2.6.1.2"/>
    </reaction>
</comment>
<keyword evidence="5" id="KW-0597">Phosphoprotein</keyword>
<dbReference type="PANTHER" id="PTHR11751:SF29">
    <property type="entry name" value="ALANINE TRANSAMINASE"/>
    <property type="match status" value="1"/>
</dbReference>
<dbReference type="InterPro" id="IPR015422">
    <property type="entry name" value="PyrdxlP-dep_Trfase_small"/>
</dbReference>
<dbReference type="GO" id="GO:0005737">
    <property type="term" value="C:cytoplasm"/>
    <property type="evidence" value="ECO:0007669"/>
    <property type="project" value="UniProtKB-SubCell"/>
</dbReference>
<evidence type="ECO:0000256" key="7">
    <source>
        <dbReference type="ARBA" id="ARBA00022679"/>
    </source>
</evidence>
<keyword evidence="21" id="KW-1185">Reference proteome</keyword>
<evidence type="ECO:0000256" key="1">
    <source>
        <dbReference type="ARBA" id="ARBA00001933"/>
    </source>
</evidence>
<reference evidence="20" key="2">
    <citation type="submission" date="2023-05" db="EMBL/GenBank/DDBJ databases">
        <authorList>
            <person name="Fouks B."/>
        </authorList>
    </citation>
    <scope>NUCLEOTIDE SEQUENCE</scope>
    <source>
        <strain evidence="20">Stay&amp;Tobe</strain>
        <tissue evidence="20">Testes</tissue>
    </source>
</reference>
<dbReference type="InterPro" id="IPR015424">
    <property type="entry name" value="PyrdxlP-dep_Trfase"/>
</dbReference>
<dbReference type="Proteomes" id="UP001233999">
    <property type="component" value="Unassembled WGS sequence"/>
</dbReference>
<name>A0AAD7ZK95_DIPPU</name>
<dbReference type="Pfam" id="PF00155">
    <property type="entry name" value="Aminotran_1_2"/>
    <property type="match status" value="1"/>
</dbReference>
<evidence type="ECO:0000256" key="18">
    <source>
        <dbReference type="ARBA" id="ARBA00082842"/>
    </source>
</evidence>
<dbReference type="AlphaFoldDB" id="A0AAD7ZK95"/>
<evidence type="ECO:0000313" key="20">
    <source>
        <dbReference type="EMBL" id="KAJ9582289.1"/>
    </source>
</evidence>
<comment type="function">
    <text evidence="14">Catalyzes the reversible transamination between alanine and 2-oxoglutarate to form pyruvate and glutamate. Participates in cellular nitrogen metabolism and also in liver gluconeogenesis starting with precursors transported from skeletal muscles.</text>
</comment>
<dbReference type="Gene3D" id="1.10.287.1970">
    <property type="match status" value="1"/>
</dbReference>
<evidence type="ECO:0000256" key="2">
    <source>
        <dbReference type="ARBA" id="ARBA00004496"/>
    </source>
</evidence>
<dbReference type="Gene3D" id="3.40.640.10">
    <property type="entry name" value="Type I PLP-dependent aspartate aminotransferase-like (Major domain)"/>
    <property type="match status" value="1"/>
</dbReference>
<dbReference type="EMBL" id="JASPKZ010007815">
    <property type="protein sequence ID" value="KAJ9582289.1"/>
    <property type="molecule type" value="Genomic_DNA"/>
</dbReference>
<accession>A0AAD7ZK95</accession>
<dbReference type="SUPFAM" id="SSF53383">
    <property type="entry name" value="PLP-dependent transferases"/>
    <property type="match status" value="1"/>
</dbReference>
<evidence type="ECO:0000256" key="5">
    <source>
        <dbReference type="ARBA" id="ARBA00022553"/>
    </source>
</evidence>
<dbReference type="InterPro" id="IPR015421">
    <property type="entry name" value="PyrdxlP-dep_Trfase_major"/>
</dbReference>